<dbReference type="AlphaFoldDB" id="A0A832MKU1"/>
<dbReference type="InterPro" id="IPR029058">
    <property type="entry name" value="AB_hydrolase_fold"/>
</dbReference>
<gene>
    <name evidence="3" type="ORF">ENR23_12260</name>
</gene>
<proteinExistence type="predicted"/>
<comment type="caution">
    <text evidence="3">The sequence shown here is derived from an EMBL/GenBank/DDBJ whole genome shotgun (WGS) entry which is preliminary data.</text>
</comment>
<dbReference type="PANTHER" id="PTHR11614">
    <property type="entry name" value="PHOSPHOLIPASE-RELATED"/>
    <property type="match status" value="1"/>
</dbReference>
<dbReference type="EMBL" id="DSQF01000025">
    <property type="protein sequence ID" value="HGZ44165.1"/>
    <property type="molecule type" value="Genomic_DNA"/>
</dbReference>
<dbReference type="Pfam" id="PF12146">
    <property type="entry name" value="Hydrolase_4"/>
    <property type="match status" value="1"/>
</dbReference>
<keyword evidence="3" id="KW-0378">Hydrolase</keyword>
<dbReference type="GO" id="GO:0016787">
    <property type="term" value="F:hydrolase activity"/>
    <property type="evidence" value="ECO:0007669"/>
    <property type="project" value="UniProtKB-KW"/>
</dbReference>
<dbReference type="InterPro" id="IPR000073">
    <property type="entry name" value="AB_hydrolase_1"/>
</dbReference>
<feature type="region of interest" description="Disordered" evidence="1">
    <location>
        <begin position="1"/>
        <end position="23"/>
    </location>
</feature>
<reference evidence="3" key="1">
    <citation type="journal article" date="2020" name="mSystems">
        <title>Genome- and Community-Level Interaction Insights into Carbon Utilization and Element Cycling Functions of Hydrothermarchaeota in Hydrothermal Sediment.</title>
        <authorList>
            <person name="Zhou Z."/>
            <person name="Liu Y."/>
            <person name="Xu W."/>
            <person name="Pan J."/>
            <person name="Luo Z.H."/>
            <person name="Li M."/>
        </authorList>
    </citation>
    <scope>NUCLEOTIDE SEQUENCE [LARGE SCALE GENOMIC DNA]</scope>
    <source>
        <strain evidence="3">SpSt-381</strain>
    </source>
</reference>
<protein>
    <submittedName>
        <fullName evidence="3">Alpha/beta fold hydrolase</fullName>
    </submittedName>
</protein>
<sequence length="302" mass="32569">MARARAGGRAREGRVNPSQGAVDAHDIEVQLDRTLRLPGRLWPAERPRGLVAVLHGLGEHSGRYAALAAELCAARLTVVALDLPGHGDAGGSRGDLPSWAHVRDHAVPAMFSATRGVPGQPPGLPHVLLGHSMGGAMALDYALHHPKDVLAVAVSAPALRAALPPWWKLALANVARVTAPAAGFPHGLDESGMSRDPEVLRLRRDDPRVHDRISPRLYFQLVEAQQRVLREARRLAVPVLVLQGAADRVVDPKGALEFTAAAPHALVRLMTYRDAYHELFNDPARAEVIRDLKGWLDAVLVV</sequence>
<dbReference type="Gene3D" id="3.40.50.1820">
    <property type="entry name" value="alpha/beta hydrolase"/>
    <property type="match status" value="1"/>
</dbReference>
<dbReference type="InterPro" id="IPR022742">
    <property type="entry name" value="Hydrolase_4"/>
</dbReference>
<evidence type="ECO:0000259" key="2">
    <source>
        <dbReference type="Pfam" id="PF12146"/>
    </source>
</evidence>
<dbReference type="SUPFAM" id="SSF53474">
    <property type="entry name" value="alpha/beta-Hydrolases"/>
    <property type="match status" value="1"/>
</dbReference>
<evidence type="ECO:0000256" key="1">
    <source>
        <dbReference type="SAM" id="MobiDB-lite"/>
    </source>
</evidence>
<accession>A0A832MKU1</accession>
<name>A0A832MKU1_UNCEI</name>
<feature type="domain" description="Serine aminopeptidase S33" evidence="2">
    <location>
        <begin position="46"/>
        <end position="283"/>
    </location>
</feature>
<organism evidence="3">
    <name type="scientific">Eiseniibacteriota bacterium</name>
    <dbReference type="NCBI Taxonomy" id="2212470"/>
    <lineage>
        <taxon>Bacteria</taxon>
        <taxon>Candidatus Eiseniibacteriota</taxon>
    </lineage>
</organism>
<dbReference type="InterPro" id="IPR051044">
    <property type="entry name" value="MAG_DAG_Lipase"/>
</dbReference>
<dbReference type="PRINTS" id="PR00111">
    <property type="entry name" value="ABHYDROLASE"/>
</dbReference>
<evidence type="ECO:0000313" key="3">
    <source>
        <dbReference type="EMBL" id="HGZ44165.1"/>
    </source>
</evidence>